<keyword evidence="4" id="KW-1185">Reference proteome</keyword>
<dbReference type="AlphaFoldDB" id="A0A4Y2SMF2"/>
<name>A0A4Y2SMF2_ARAVE</name>
<dbReference type="Proteomes" id="UP000499080">
    <property type="component" value="Unassembled WGS sequence"/>
</dbReference>
<keyword evidence="1" id="KW-0479">Metal-binding</keyword>
<comment type="caution">
    <text evidence="3">The sequence shown here is derived from an EMBL/GenBank/DDBJ whole genome shotgun (WGS) entry which is preliminary data.</text>
</comment>
<protein>
    <recommendedName>
        <fullName evidence="2">C2H2-type domain-containing protein</fullName>
    </recommendedName>
</protein>
<evidence type="ECO:0000259" key="2">
    <source>
        <dbReference type="PROSITE" id="PS50157"/>
    </source>
</evidence>
<evidence type="ECO:0000313" key="3">
    <source>
        <dbReference type="EMBL" id="GBN89418.1"/>
    </source>
</evidence>
<dbReference type="SUPFAM" id="SSF57667">
    <property type="entry name" value="beta-beta-alpha zinc fingers"/>
    <property type="match status" value="1"/>
</dbReference>
<dbReference type="EMBL" id="BGPR01022769">
    <property type="protein sequence ID" value="GBN89418.1"/>
    <property type="molecule type" value="Genomic_DNA"/>
</dbReference>
<feature type="domain" description="C2H2-type" evidence="2">
    <location>
        <begin position="6"/>
        <end position="34"/>
    </location>
</feature>
<dbReference type="PROSITE" id="PS50157">
    <property type="entry name" value="ZINC_FINGER_C2H2_2"/>
    <property type="match status" value="1"/>
</dbReference>
<proteinExistence type="predicted"/>
<evidence type="ECO:0000256" key="1">
    <source>
        <dbReference type="PROSITE-ProRule" id="PRU00042"/>
    </source>
</evidence>
<sequence>MATAGFTCELCSKWFRTKIGLGVHSQSQHGAEDDLDPDPDVNLAVSSGVIAGASSDVLQAVRGELEAANTSLMELSVNESMRLEQFLRSLSL</sequence>
<reference evidence="3 4" key="1">
    <citation type="journal article" date="2019" name="Sci. Rep.">
        <title>Orb-weaving spider Araneus ventricosus genome elucidates the spidroin gene catalogue.</title>
        <authorList>
            <person name="Kono N."/>
            <person name="Nakamura H."/>
            <person name="Ohtoshi R."/>
            <person name="Moran D.A.P."/>
            <person name="Shinohara A."/>
            <person name="Yoshida Y."/>
            <person name="Fujiwara M."/>
            <person name="Mori M."/>
            <person name="Tomita M."/>
            <person name="Arakawa K."/>
        </authorList>
    </citation>
    <scope>NUCLEOTIDE SEQUENCE [LARGE SCALE GENOMIC DNA]</scope>
</reference>
<dbReference type="GO" id="GO:0008270">
    <property type="term" value="F:zinc ion binding"/>
    <property type="evidence" value="ECO:0007669"/>
    <property type="project" value="UniProtKB-KW"/>
</dbReference>
<accession>A0A4Y2SMF2</accession>
<dbReference type="PROSITE" id="PS00028">
    <property type="entry name" value="ZINC_FINGER_C2H2_1"/>
    <property type="match status" value="1"/>
</dbReference>
<keyword evidence="1" id="KW-0863">Zinc-finger</keyword>
<evidence type="ECO:0000313" key="4">
    <source>
        <dbReference type="Proteomes" id="UP000499080"/>
    </source>
</evidence>
<gene>
    <name evidence="3" type="ORF">AVEN_148126_1</name>
</gene>
<dbReference type="InterPro" id="IPR013087">
    <property type="entry name" value="Znf_C2H2_type"/>
</dbReference>
<keyword evidence="1" id="KW-0862">Zinc</keyword>
<organism evidence="3 4">
    <name type="scientific">Araneus ventricosus</name>
    <name type="common">Orbweaver spider</name>
    <name type="synonym">Epeira ventricosa</name>
    <dbReference type="NCBI Taxonomy" id="182803"/>
    <lineage>
        <taxon>Eukaryota</taxon>
        <taxon>Metazoa</taxon>
        <taxon>Ecdysozoa</taxon>
        <taxon>Arthropoda</taxon>
        <taxon>Chelicerata</taxon>
        <taxon>Arachnida</taxon>
        <taxon>Araneae</taxon>
        <taxon>Araneomorphae</taxon>
        <taxon>Entelegynae</taxon>
        <taxon>Araneoidea</taxon>
        <taxon>Araneidae</taxon>
        <taxon>Araneus</taxon>
    </lineage>
</organism>
<dbReference type="InterPro" id="IPR036236">
    <property type="entry name" value="Znf_C2H2_sf"/>
</dbReference>